<protein>
    <submittedName>
        <fullName evidence="2">SET domain-containing protein</fullName>
    </submittedName>
</protein>
<dbReference type="PROSITE" id="PS50280">
    <property type="entry name" value="SET"/>
    <property type="match status" value="1"/>
</dbReference>
<dbReference type="InterPro" id="IPR001214">
    <property type="entry name" value="SET_dom"/>
</dbReference>
<evidence type="ECO:0000259" key="1">
    <source>
        <dbReference type="PROSITE" id="PS50280"/>
    </source>
</evidence>
<dbReference type="InterPro" id="IPR046341">
    <property type="entry name" value="SET_dom_sf"/>
</dbReference>
<dbReference type="SUPFAM" id="SSF82199">
    <property type="entry name" value="SET domain"/>
    <property type="match status" value="1"/>
</dbReference>
<accession>A0A5J5IDM7</accession>
<evidence type="ECO:0000313" key="3">
    <source>
        <dbReference type="Proteomes" id="UP000326903"/>
    </source>
</evidence>
<dbReference type="Proteomes" id="UP000326903">
    <property type="component" value="Unassembled WGS sequence"/>
</dbReference>
<sequence length="169" mass="19188">MTYSAYSLPNLTKISHYGFATLYQNNITGEKSLHATVSYNAGNIFSKFDAAETLATPNKYTVQVNDDTHIILDPEFLQYINHSCNPNVFFDTTRMELSCLKDILPGDELTFFYPSTEFAMASPFNCFCGANNCLHKIQGASFLSQEVILHYKFTDFIMQKLNIPHLQKV</sequence>
<reference evidence="2 3" key="1">
    <citation type="submission" date="2019-09" db="EMBL/GenBank/DDBJ databases">
        <title>Draft genome sequence of Ginsengibacter sp. BR5-29.</title>
        <authorList>
            <person name="Im W.-T."/>
        </authorList>
    </citation>
    <scope>NUCLEOTIDE SEQUENCE [LARGE SCALE GENOMIC DNA]</scope>
    <source>
        <strain evidence="2 3">BR5-29</strain>
    </source>
</reference>
<gene>
    <name evidence="2" type="ORF">FW778_16130</name>
</gene>
<dbReference type="PANTHER" id="PTHR12350:SF19">
    <property type="entry name" value="SET DOMAIN-CONTAINING PROTEIN"/>
    <property type="match status" value="1"/>
</dbReference>
<dbReference type="Pfam" id="PF00856">
    <property type="entry name" value="SET"/>
    <property type="match status" value="1"/>
</dbReference>
<dbReference type="Gene3D" id="2.170.270.10">
    <property type="entry name" value="SET domain"/>
    <property type="match status" value="1"/>
</dbReference>
<dbReference type="EMBL" id="VYQF01000005">
    <property type="protein sequence ID" value="KAA9037621.1"/>
    <property type="molecule type" value="Genomic_DNA"/>
</dbReference>
<evidence type="ECO:0000313" key="2">
    <source>
        <dbReference type="EMBL" id="KAA9037621.1"/>
    </source>
</evidence>
<organism evidence="2 3">
    <name type="scientific">Ginsengibacter hankyongi</name>
    <dbReference type="NCBI Taxonomy" id="2607284"/>
    <lineage>
        <taxon>Bacteria</taxon>
        <taxon>Pseudomonadati</taxon>
        <taxon>Bacteroidota</taxon>
        <taxon>Chitinophagia</taxon>
        <taxon>Chitinophagales</taxon>
        <taxon>Chitinophagaceae</taxon>
        <taxon>Ginsengibacter</taxon>
    </lineage>
</organism>
<dbReference type="RefSeq" id="WP_150415856.1">
    <property type="nucleotide sequence ID" value="NZ_VYQF01000005.1"/>
</dbReference>
<proteinExistence type="predicted"/>
<dbReference type="AlphaFoldDB" id="A0A5J5IDM7"/>
<keyword evidence="3" id="KW-1185">Reference proteome</keyword>
<dbReference type="PANTHER" id="PTHR12350">
    <property type="entry name" value="HISTONE-LYSINE N-METHYLTRANSFERASE-RELATED"/>
    <property type="match status" value="1"/>
</dbReference>
<feature type="domain" description="SET" evidence="1">
    <location>
        <begin position="17"/>
        <end position="114"/>
    </location>
</feature>
<dbReference type="InterPro" id="IPR053201">
    <property type="entry name" value="Flavunoidine_N-MTase"/>
</dbReference>
<name>A0A5J5IDM7_9BACT</name>
<comment type="caution">
    <text evidence="2">The sequence shown here is derived from an EMBL/GenBank/DDBJ whole genome shotgun (WGS) entry which is preliminary data.</text>
</comment>